<organism evidence="1 2">
    <name type="scientific">Roseococcus pinisoli</name>
    <dbReference type="NCBI Taxonomy" id="2835040"/>
    <lineage>
        <taxon>Bacteria</taxon>
        <taxon>Pseudomonadati</taxon>
        <taxon>Pseudomonadota</taxon>
        <taxon>Alphaproteobacteria</taxon>
        <taxon>Acetobacterales</taxon>
        <taxon>Roseomonadaceae</taxon>
        <taxon>Roseococcus</taxon>
    </lineage>
</organism>
<keyword evidence="2" id="KW-1185">Reference proteome</keyword>
<comment type="caution">
    <text evidence="1">The sequence shown here is derived from an EMBL/GenBank/DDBJ whole genome shotgun (WGS) entry which is preliminary data.</text>
</comment>
<dbReference type="RefSeq" id="WP_213671061.1">
    <property type="nucleotide sequence ID" value="NZ_JAHCDA010000003.1"/>
</dbReference>
<gene>
    <name evidence="1" type="ORF">KHU32_15490</name>
</gene>
<dbReference type="EMBL" id="JAHCDA010000003">
    <property type="protein sequence ID" value="MBS7812353.1"/>
    <property type="molecule type" value="Genomic_DNA"/>
</dbReference>
<protein>
    <submittedName>
        <fullName evidence="1">Uncharacterized protein</fullName>
    </submittedName>
</protein>
<proteinExistence type="predicted"/>
<accession>A0ABS5QFS5</accession>
<sequence>MSTEIEFDFRTKRYTDAAAGLNLLAVRMGRSLETVGVPTAREELTAYLGAAGKALATRHGGAWPTATGPKTLSKRTGNLVKSIQDSVSVEGTTLNNLRGVIGSNLIYAKTQENGATIVPKHSKYLAIPLPAAMDSRGVPLKPSPRSWDHTFVAKSKAGNLIIFRREGTQVIPLYVLKSKVYVPPRLGLRATLESNLSFFVDRLGSRLLEQLRLDIAKA</sequence>
<evidence type="ECO:0000313" key="2">
    <source>
        <dbReference type="Proteomes" id="UP000766336"/>
    </source>
</evidence>
<evidence type="ECO:0000313" key="1">
    <source>
        <dbReference type="EMBL" id="MBS7812353.1"/>
    </source>
</evidence>
<reference evidence="1 2" key="1">
    <citation type="submission" date="2021-05" db="EMBL/GenBank/DDBJ databases">
        <title>Roseococcus sp. XZZS9, whole genome shotgun sequencing project.</title>
        <authorList>
            <person name="Zhao G."/>
            <person name="Shen L."/>
        </authorList>
    </citation>
    <scope>NUCLEOTIDE SEQUENCE [LARGE SCALE GENOMIC DNA]</scope>
    <source>
        <strain evidence="1 2">XZZS9</strain>
    </source>
</reference>
<name>A0ABS5QFS5_9PROT</name>
<dbReference type="Proteomes" id="UP000766336">
    <property type="component" value="Unassembled WGS sequence"/>
</dbReference>